<dbReference type="InterPro" id="IPR036390">
    <property type="entry name" value="WH_DNA-bd_sf"/>
</dbReference>
<protein>
    <submittedName>
        <fullName evidence="1">Uncharacterized protein</fullName>
    </submittedName>
</protein>
<keyword evidence="2" id="KW-1185">Reference proteome</keyword>
<dbReference type="HOGENOM" id="CLU_1302573_0_0_2"/>
<dbReference type="eggNOG" id="arCOG02242">
    <property type="taxonomic scope" value="Archaea"/>
</dbReference>
<dbReference type="SUPFAM" id="SSF46785">
    <property type="entry name" value="Winged helix' DNA-binding domain"/>
    <property type="match status" value="1"/>
</dbReference>
<organism evidence="1 2">
    <name type="scientific">Archaeoglobus veneficus (strain DSM 11195 / SNP6)</name>
    <dbReference type="NCBI Taxonomy" id="693661"/>
    <lineage>
        <taxon>Archaea</taxon>
        <taxon>Methanobacteriati</taxon>
        <taxon>Methanobacteriota</taxon>
        <taxon>Archaeoglobi</taxon>
        <taxon>Archaeoglobales</taxon>
        <taxon>Archaeoglobaceae</taxon>
        <taxon>Archaeoglobus</taxon>
    </lineage>
</organism>
<dbReference type="InterPro" id="IPR036388">
    <property type="entry name" value="WH-like_DNA-bd_sf"/>
</dbReference>
<dbReference type="EMBL" id="CP002588">
    <property type="protein sequence ID" value="AEA47522.1"/>
    <property type="molecule type" value="Genomic_DNA"/>
</dbReference>
<evidence type="ECO:0000313" key="1">
    <source>
        <dbReference type="EMBL" id="AEA47522.1"/>
    </source>
</evidence>
<name>F2KPB8_ARCVS</name>
<accession>F2KPB8</accession>
<dbReference type="Gene3D" id="1.10.10.10">
    <property type="entry name" value="Winged helix-like DNA-binding domain superfamily/Winged helix DNA-binding domain"/>
    <property type="match status" value="1"/>
</dbReference>
<dbReference type="AlphaFoldDB" id="F2KPB8"/>
<gene>
    <name evidence="1" type="ordered locus">Arcve_1520</name>
</gene>
<evidence type="ECO:0000313" key="2">
    <source>
        <dbReference type="Proteomes" id="UP000008136"/>
    </source>
</evidence>
<dbReference type="GeneID" id="10394644"/>
<sequence>MHDFVEQVKQRSREIDQAILSSVSNDRSVSVEEIAKRWGKPLNLITQRLEILAAFRVVEINGDRVSKGSLALTDITLPLNAKDLELTPREKLVIRALNNLHIADVDTILDWLKTNGDHVRNRLTVYKALKKLVNLGVVEETRKDNPVFRLKGRKRYYMLKERVEVTESTDQLLKQCQEYYGRGLRQYQDSVRKAYTTPHELYATSSYNYTT</sequence>
<dbReference type="Proteomes" id="UP000008136">
    <property type="component" value="Chromosome"/>
</dbReference>
<proteinExistence type="predicted"/>
<dbReference type="KEGG" id="ave:Arcve_1520"/>
<reference evidence="1 2" key="1">
    <citation type="submission" date="2011-03" db="EMBL/GenBank/DDBJ databases">
        <title>The complete genome of Archaeoglobus veneficus SNP6.</title>
        <authorList>
            <consortium name="US DOE Joint Genome Institute (JGI-PGF)"/>
            <person name="Lucas S."/>
            <person name="Copeland A."/>
            <person name="Lapidus A."/>
            <person name="Bruce D."/>
            <person name="Goodwin L."/>
            <person name="Pitluck S."/>
            <person name="Kyrpides N."/>
            <person name="Mavromatis K."/>
            <person name="Pagani I."/>
            <person name="Ivanova N."/>
            <person name="Mikhailova N."/>
            <person name="Lu M."/>
            <person name="Detter J.C."/>
            <person name="Tapia R."/>
            <person name="Han C."/>
            <person name="Land M."/>
            <person name="Hauser L."/>
            <person name="Markowitz V."/>
            <person name="Cheng J.-F."/>
            <person name="Hugenholtz P."/>
            <person name="Woyke T."/>
            <person name="Wu D."/>
            <person name="Spring S."/>
            <person name="Brambilla E."/>
            <person name="Klenk H.-P."/>
            <person name="Eisen J.A."/>
        </authorList>
    </citation>
    <scope>NUCLEOTIDE SEQUENCE [LARGE SCALE GENOMIC DNA]</scope>
    <source>
        <strain>SNP6</strain>
    </source>
</reference>
<dbReference type="RefSeq" id="WP_013684183.1">
    <property type="nucleotide sequence ID" value="NC_015320.1"/>
</dbReference>